<feature type="domain" description="ATPase AAA-type core" evidence="1">
    <location>
        <begin position="376"/>
        <end position="518"/>
    </location>
</feature>
<dbReference type="InterPro" id="IPR027417">
    <property type="entry name" value="P-loop_NTPase"/>
</dbReference>
<dbReference type="OrthoDB" id="9805802at2"/>
<dbReference type="GO" id="GO:0005524">
    <property type="term" value="F:ATP binding"/>
    <property type="evidence" value="ECO:0007669"/>
    <property type="project" value="InterPro"/>
</dbReference>
<dbReference type="PANTHER" id="PTHR43581:SF2">
    <property type="entry name" value="EXCINUCLEASE ATPASE SUBUNIT"/>
    <property type="match status" value="1"/>
</dbReference>
<reference evidence="3" key="1">
    <citation type="journal article" date="2012" name="Stand. Genomic Sci.">
        <title>Permanent draft genome sequence of the gliding predator Saprospira grandis strain Sa g1 (= HR1).</title>
        <authorList>
            <person name="Mavromatis K."/>
            <person name="Chertkov O."/>
            <person name="Lapidus A."/>
            <person name="Nolan M."/>
            <person name="Lucas S."/>
            <person name="Tice H."/>
            <person name="Del Rio T.G."/>
            <person name="Cheng J.F."/>
            <person name="Han C."/>
            <person name="Tapia R."/>
            <person name="Bruce D."/>
            <person name="Goodwin L.A."/>
            <person name="Pitluck S."/>
            <person name="Huntemann M."/>
            <person name="Liolios K."/>
            <person name="Pagani I."/>
            <person name="Ivanova N."/>
            <person name="Mikhailova N."/>
            <person name="Pati A."/>
            <person name="Chen A."/>
            <person name="Palaniappan K."/>
            <person name="Land M."/>
            <person name="Brambilla E.M."/>
            <person name="Rohde M."/>
            <person name="Spring S."/>
            <person name="Goker M."/>
            <person name="Detter J.C."/>
            <person name="Bristow J."/>
            <person name="Eisen J.A."/>
            <person name="Markowitz V."/>
            <person name="Hugenholtz P."/>
            <person name="Kyrpides N.C."/>
            <person name="Klenk H.P."/>
            <person name="Woyke T."/>
        </authorList>
    </citation>
    <scope>NUCLEOTIDE SEQUENCE [LARGE SCALE GENOMIC DNA]</scope>
    <source>
        <strain evidence="3">DSM 2844</strain>
    </source>
</reference>
<dbReference type="Proteomes" id="UP000005113">
    <property type="component" value="Unassembled WGS sequence"/>
</dbReference>
<accession>J0P4L2</accession>
<dbReference type="Gene3D" id="3.40.50.300">
    <property type="entry name" value="P-loop containing nucleotide triphosphate hydrolases"/>
    <property type="match status" value="2"/>
</dbReference>
<dbReference type="InterPro" id="IPR051396">
    <property type="entry name" value="Bact_Antivir_Def_Nuclease"/>
</dbReference>
<sequence length="621" mass="71678">MSSNFEFLRKVMPEAYYCFYRAEQALLTHPFVGMMYMRKGGGHVDTILFAALENSQNRELWLDPEKKYETAFLNYDSLNALVKNSAYWTAGGNTFLVNQSNWEGKVKLFLSNFLESLKKALGYIEYVQGQKLLKDRHLIEEIEFDASIKRAVNADFLREDEALFEFLTSAYLLFMEKEKLAQEKPAFLKAFEEENLAFFVKESKAFSAVYLNEKVEAGSLAYFESVLWDLYAFLGRVVLPRAKLNRLFFSDVYSLKKVSLDFEEAPSWIFLTGENGYGKTLVLQAIAAALYGEDEVTYEFLKEGIGVSAHGINRGFLFLRLRYSFFSRAVTAVNGHYHPHRNVIAYGSSRLVPRQVVKQAGEYNMVRSLFESDAPLRDIEDEYINWFARKEIHPRSKARYQQVKALFEEVVPDLELEIDEENFDRLYYRFKGDWAETTERLPFNRLSAGYRNILAILGDLVLNLYELQPTVTDIKALGGIVLIDELELHLHPKWQHKLPKLLSDAFPNVQFIASTHSPIPLLGAPEGAVFLKVDRDQERGIFVERLEGLEKEIEDLLPNTVLSSPLFGLKDLRSIKHKEEGDLQTESNYQEIEDNKALNKKLFDLLNKKKQQDFNPSDKKD</sequence>
<dbReference type="SUPFAM" id="SSF52540">
    <property type="entry name" value="P-loop containing nucleoside triphosphate hydrolases"/>
    <property type="match status" value="1"/>
</dbReference>
<name>J0P4L2_9BACT</name>
<dbReference type="HOGENOM" id="CLU_439972_0_0_10"/>
<evidence type="ECO:0000313" key="2">
    <source>
        <dbReference type="EMBL" id="EJF52367.1"/>
    </source>
</evidence>
<dbReference type="EMBL" id="JH719942">
    <property type="protein sequence ID" value="EJF52367.1"/>
    <property type="molecule type" value="Genomic_DNA"/>
</dbReference>
<organism evidence="2 3">
    <name type="scientific">Saprospira grandis DSM 2844</name>
    <dbReference type="NCBI Taxonomy" id="694433"/>
    <lineage>
        <taxon>Bacteria</taxon>
        <taxon>Pseudomonadati</taxon>
        <taxon>Bacteroidota</taxon>
        <taxon>Saprospiria</taxon>
        <taxon>Saprospirales</taxon>
        <taxon>Saprospiraceae</taxon>
        <taxon>Saprospira</taxon>
    </lineage>
</organism>
<evidence type="ECO:0000313" key="3">
    <source>
        <dbReference type="Proteomes" id="UP000005113"/>
    </source>
</evidence>
<dbReference type="AlphaFoldDB" id="J0P4L2"/>
<dbReference type="Pfam" id="PF13304">
    <property type="entry name" value="AAA_21"/>
    <property type="match status" value="1"/>
</dbReference>
<evidence type="ECO:0000259" key="1">
    <source>
        <dbReference type="Pfam" id="PF13304"/>
    </source>
</evidence>
<dbReference type="InterPro" id="IPR003959">
    <property type="entry name" value="ATPase_AAA_core"/>
</dbReference>
<protein>
    <recommendedName>
        <fullName evidence="1">ATPase AAA-type core domain-containing protein</fullName>
    </recommendedName>
</protein>
<proteinExistence type="predicted"/>
<gene>
    <name evidence="2" type="ORF">SapgrDRAFT_0624</name>
</gene>
<dbReference type="PANTHER" id="PTHR43581">
    <property type="entry name" value="ATP/GTP PHOSPHATASE"/>
    <property type="match status" value="1"/>
</dbReference>
<dbReference type="GO" id="GO:0016887">
    <property type="term" value="F:ATP hydrolysis activity"/>
    <property type="evidence" value="ECO:0007669"/>
    <property type="project" value="InterPro"/>
</dbReference>
<dbReference type="RefSeq" id="WP_002657258.1">
    <property type="nucleotide sequence ID" value="NZ_JH719942.1"/>
</dbReference>